<dbReference type="InterPro" id="IPR003961">
    <property type="entry name" value="FN3_dom"/>
</dbReference>
<proteinExistence type="predicted"/>
<reference evidence="2 3" key="1">
    <citation type="submission" date="2018-07" db="EMBL/GenBank/DDBJ databases">
        <title>Genomic Encyclopedia of Type Strains, Phase IV (KMG-IV): sequencing the most valuable type-strain genomes for metagenomic binning, comparative biology and taxonomic classification.</title>
        <authorList>
            <person name="Goeker M."/>
        </authorList>
    </citation>
    <scope>NUCLEOTIDE SEQUENCE [LARGE SCALE GENOMIC DNA]</scope>
    <source>
        <strain evidence="2 3">DSM 4134</strain>
    </source>
</reference>
<keyword evidence="3" id="KW-1185">Reference proteome</keyword>
<dbReference type="Gene3D" id="2.60.40.10">
    <property type="entry name" value="Immunoglobulins"/>
    <property type="match status" value="4"/>
</dbReference>
<organism evidence="2 3">
    <name type="scientific">Marinoscillum furvescens DSM 4134</name>
    <dbReference type="NCBI Taxonomy" id="1122208"/>
    <lineage>
        <taxon>Bacteria</taxon>
        <taxon>Pseudomonadati</taxon>
        <taxon>Bacteroidota</taxon>
        <taxon>Cytophagia</taxon>
        <taxon>Cytophagales</taxon>
        <taxon>Reichenbachiellaceae</taxon>
        <taxon>Marinoscillum</taxon>
    </lineage>
</organism>
<protein>
    <recommendedName>
        <fullName evidence="1">Fibronectin type-III domain-containing protein</fullName>
    </recommendedName>
</protein>
<accession>A0A3D9L730</accession>
<dbReference type="AlphaFoldDB" id="A0A3D9L730"/>
<feature type="domain" description="Fibronectin type-III" evidence="1">
    <location>
        <begin position="504"/>
        <end position="602"/>
    </location>
</feature>
<dbReference type="SUPFAM" id="SSF49265">
    <property type="entry name" value="Fibronectin type III"/>
    <property type="match status" value="2"/>
</dbReference>
<gene>
    <name evidence="2" type="ORF">C7460_105155</name>
</gene>
<sequence>MIALPKTYVLVIREIVCKTHTKKAILPGSKTTLHSLIVGVFMMLPYIGNAQQSYLFSRNHPENLQEHSAIELKWFSKDIFNSEGFNIYRRTPGNASWKKLNPSPIIKKSGIPQNVLAQDDELTFFVEVANSPEDLEREPVLQLNLLLKSFESTPFADFLGIYWIDYDVQSGYSYEYRVTQLASGNEINIGTTSIVAGPYQKDASVEGVEVYQQRKIVEINWEQQPERFYAVNIYYQQEGGERIKANNEPVMLSMVPDSVGNLVYPNPMYKLGGLEEQTSYQVTLEGVDYFGATTELSDPITLTLDDVTPPDMPKGLEGVADTLEVKLQWENPKAPDLKGVNVLRSRFSEGPFEQVNKDLLGVDIQTYQEKLSIPGPYYYKIEALDHANNVSHSNRAFVDVQDVIPPNKPSGLTITSDTGRFVLQWKANIEPDLQGYLLFRTVDADTPGEYLLLTADPLDTNFFEQQLPENVKNEFYYYVVAVDTSFNRSPPSDFATAVLPDVTPPEQPFIEQITYTAEGVVVHWTSNVEPDLAGYHIYRSDSSQQNFIQVNQRLLPSYSFRYIDRSAEANEDYFYRLSAVDSTGNESNYSVPAFARNQVLEPVEASLELSLKTKKRKKINKLQWNELKVPVKGYIVYRGTTERSIKPISGIIKNQTEYTDHVKKGDAYFYQVRAYTPSGEVIYSQKHPFNTN</sequence>
<dbReference type="InterPro" id="IPR013783">
    <property type="entry name" value="Ig-like_fold"/>
</dbReference>
<dbReference type="EMBL" id="QREG01000005">
    <property type="protein sequence ID" value="REE00531.1"/>
    <property type="molecule type" value="Genomic_DNA"/>
</dbReference>
<dbReference type="InterPro" id="IPR036116">
    <property type="entry name" value="FN3_sf"/>
</dbReference>
<evidence type="ECO:0000313" key="3">
    <source>
        <dbReference type="Proteomes" id="UP000256779"/>
    </source>
</evidence>
<dbReference type="SMART" id="SM00060">
    <property type="entry name" value="FN3"/>
    <property type="match status" value="4"/>
</dbReference>
<name>A0A3D9L730_MARFU</name>
<dbReference type="Proteomes" id="UP000256779">
    <property type="component" value="Unassembled WGS sequence"/>
</dbReference>
<comment type="caution">
    <text evidence="2">The sequence shown here is derived from an EMBL/GenBank/DDBJ whole genome shotgun (WGS) entry which is preliminary data.</text>
</comment>
<dbReference type="PROSITE" id="PS50853">
    <property type="entry name" value="FN3"/>
    <property type="match status" value="1"/>
</dbReference>
<evidence type="ECO:0000313" key="2">
    <source>
        <dbReference type="EMBL" id="REE00531.1"/>
    </source>
</evidence>
<evidence type="ECO:0000259" key="1">
    <source>
        <dbReference type="PROSITE" id="PS50853"/>
    </source>
</evidence>